<feature type="domain" description="DUF4780" evidence="1">
    <location>
        <begin position="11"/>
        <end position="71"/>
    </location>
</feature>
<proteinExistence type="predicted"/>
<sequence length="304" mass="33545">MESKLDELWGSTPEGQAQPSFEETRLINGDLEVICEDDYTITWLGKAVEKVGPLAGTIFKAVDADQLVKQKKRPYDRLTSPSGARFVIGADEASADTIAGPDFKNSIDPHKAIFSFLGKPGVEAESEVLGESAKANLQHSRAATGVKEEILSKGKIKVALIQEPRCYKGRIRGLNIRGGQIISSTSADRPRACIYVNGYDVPDPPPNRELEDLLLNRGSQPMFKNNVREEVVDITLCTSSIVHKIKEWRGSGETFLSDHCHILFMLSEEARQAIAYRNQDKIDASVAFCRVASSRPMRKAKKQG</sequence>
<dbReference type="Gene3D" id="3.60.10.10">
    <property type="entry name" value="Endonuclease/exonuclease/phosphatase"/>
    <property type="match status" value="1"/>
</dbReference>
<reference evidence="2" key="2">
    <citation type="submission" date="2017-10" db="EMBL/GenBank/DDBJ databases">
        <title>Ladona fulva Genome sequencing and assembly.</title>
        <authorList>
            <person name="Murali S."/>
            <person name="Richards S."/>
            <person name="Bandaranaike D."/>
            <person name="Bellair M."/>
            <person name="Blankenburg K."/>
            <person name="Chao H."/>
            <person name="Dinh H."/>
            <person name="Doddapaneni H."/>
            <person name="Dugan-Rocha S."/>
            <person name="Elkadiri S."/>
            <person name="Gnanaolivu R."/>
            <person name="Hernandez B."/>
            <person name="Skinner E."/>
            <person name="Javaid M."/>
            <person name="Lee S."/>
            <person name="Li M."/>
            <person name="Ming W."/>
            <person name="Munidasa M."/>
            <person name="Muniz J."/>
            <person name="Nguyen L."/>
            <person name="Hughes D."/>
            <person name="Osuji N."/>
            <person name="Pu L.-L."/>
            <person name="Puazo M."/>
            <person name="Qu C."/>
            <person name="Quiroz J."/>
            <person name="Raj R."/>
            <person name="Weissenberger G."/>
            <person name="Xin Y."/>
            <person name="Zou X."/>
            <person name="Han Y."/>
            <person name="Worley K."/>
            <person name="Muzny D."/>
            <person name="Gibbs R."/>
        </authorList>
    </citation>
    <scope>NUCLEOTIDE SEQUENCE</scope>
    <source>
        <strain evidence="2">Sampled in the wild</strain>
    </source>
</reference>
<comment type="caution">
    <text evidence="2">The sequence shown here is derived from an EMBL/GenBank/DDBJ whole genome shotgun (WGS) entry which is preliminary data.</text>
</comment>
<dbReference type="EMBL" id="KZ309097">
    <property type="protein sequence ID" value="KAG8236940.1"/>
    <property type="molecule type" value="Genomic_DNA"/>
</dbReference>
<accession>A0A8K0KNN7</accession>
<reference evidence="2" key="1">
    <citation type="submission" date="2013-04" db="EMBL/GenBank/DDBJ databases">
        <authorList>
            <person name="Qu J."/>
            <person name="Murali S.C."/>
            <person name="Bandaranaike D."/>
            <person name="Bellair M."/>
            <person name="Blankenburg K."/>
            <person name="Chao H."/>
            <person name="Dinh H."/>
            <person name="Doddapaneni H."/>
            <person name="Downs B."/>
            <person name="Dugan-Rocha S."/>
            <person name="Elkadiri S."/>
            <person name="Gnanaolivu R.D."/>
            <person name="Hernandez B."/>
            <person name="Javaid M."/>
            <person name="Jayaseelan J.C."/>
            <person name="Lee S."/>
            <person name="Li M."/>
            <person name="Ming W."/>
            <person name="Munidasa M."/>
            <person name="Muniz J."/>
            <person name="Nguyen L."/>
            <person name="Ongeri F."/>
            <person name="Osuji N."/>
            <person name="Pu L.-L."/>
            <person name="Puazo M."/>
            <person name="Qu C."/>
            <person name="Quiroz J."/>
            <person name="Raj R."/>
            <person name="Weissenberger G."/>
            <person name="Xin Y."/>
            <person name="Zou X."/>
            <person name="Han Y."/>
            <person name="Richards S."/>
            <person name="Worley K."/>
            <person name="Muzny D."/>
            <person name="Gibbs R."/>
        </authorList>
    </citation>
    <scope>NUCLEOTIDE SEQUENCE</scope>
    <source>
        <strain evidence="2">Sampled in the wild</strain>
    </source>
</reference>
<dbReference type="Proteomes" id="UP000792457">
    <property type="component" value="Unassembled WGS sequence"/>
</dbReference>
<protein>
    <recommendedName>
        <fullName evidence="1">DUF4780 domain-containing protein</fullName>
    </recommendedName>
</protein>
<dbReference type="AlphaFoldDB" id="A0A8K0KNN7"/>
<dbReference type="SUPFAM" id="SSF56219">
    <property type="entry name" value="DNase I-like"/>
    <property type="match status" value="1"/>
</dbReference>
<dbReference type="Pfam" id="PF16012">
    <property type="entry name" value="DUF4780"/>
    <property type="match status" value="1"/>
</dbReference>
<gene>
    <name evidence="2" type="ORF">J437_LFUL016702</name>
</gene>
<evidence type="ECO:0000259" key="1">
    <source>
        <dbReference type="Pfam" id="PF16012"/>
    </source>
</evidence>
<evidence type="ECO:0000313" key="3">
    <source>
        <dbReference type="Proteomes" id="UP000792457"/>
    </source>
</evidence>
<dbReference type="InterPro" id="IPR036691">
    <property type="entry name" value="Endo/exonu/phosph_ase_sf"/>
</dbReference>
<organism evidence="2 3">
    <name type="scientific">Ladona fulva</name>
    <name type="common">Scarce chaser dragonfly</name>
    <name type="synonym">Libellula fulva</name>
    <dbReference type="NCBI Taxonomy" id="123851"/>
    <lineage>
        <taxon>Eukaryota</taxon>
        <taxon>Metazoa</taxon>
        <taxon>Ecdysozoa</taxon>
        <taxon>Arthropoda</taxon>
        <taxon>Hexapoda</taxon>
        <taxon>Insecta</taxon>
        <taxon>Pterygota</taxon>
        <taxon>Palaeoptera</taxon>
        <taxon>Odonata</taxon>
        <taxon>Epiprocta</taxon>
        <taxon>Anisoptera</taxon>
        <taxon>Libelluloidea</taxon>
        <taxon>Libellulidae</taxon>
        <taxon>Ladona</taxon>
    </lineage>
</organism>
<dbReference type="InterPro" id="IPR031961">
    <property type="entry name" value="DUF4780"/>
</dbReference>
<name>A0A8K0KNN7_LADFU</name>
<evidence type="ECO:0000313" key="2">
    <source>
        <dbReference type="EMBL" id="KAG8236940.1"/>
    </source>
</evidence>
<keyword evidence="3" id="KW-1185">Reference proteome</keyword>